<protein>
    <submittedName>
        <fullName evidence="2">Uncharacterized protein</fullName>
    </submittedName>
</protein>
<reference evidence="2 3" key="1">
    <citation type="submission" date="2016-03" db="EMBL/GenBank/DDBJ databases">
        <title>EvidentialGene: Evidence-directed Construction of Genes on Genomes.</title>
        <authorList>
            <person name="Gilbert D.G."/>
            <person name="Choi J.-H."/>
            <person name="Mockaitis K."/>
            <person name="Colbourne J."/>
            <person name="Pfrender M."/>
        </authorList>
    </citation>
    <scope>NUCLEOTIDE SEQUENCE [LARGE SCALE GENOMIC DNA]</scope>
    <source>
        <strain evidence="2 3">Xinb3</strain>
        <tissue evidence="2">Complete organism</tissue>
    </source>
</reference>
<name>A0A164J8M5_9CRUS</name>
<evidence type="ECO:0000313" key="2">
    <source>
        <dbReference type="EMBL" id="KZS02102.1"/>
    </source>
</evidence>
<feature type="compositionally biased region" description="Basic and acidic residues" evidence="1">
    <location>
        <begin position="11"/>
        <end position="20"/>
    </location>
</feature>
<gene>
    <name evidence="2" type="ORF">APZ42_000996</name>
</gene>
<feature type="non-terminal residue" evidence="2">
    <location>
        <position position="1"/>
    </location>
</feature>
<proteinExistence type="predicted"/>
<accession>A0A164J8M5</accession>
<sequence length="94" mass="10826">RKSKSTTDLSHVPKKDKQPRQDNTSIPISINAELNSNEDEVDSITTVMTSTTIIIKENSERTETTFQESTTDWGMELKKINFPKMWTYQQMGDQ</sequence>
<comment type="caution">
    <text evidence="2">The sequence shown here is derived from an EMBL/GenBank/DDBJ whole genome shotgun (WGS) entry which is preliminary data.</text>
</comment>
<evidence type="ECO:0000313" key="3">
    <source>
        <dbReference type="Proteomes" id="UP000076858"/>
    </source>
</evidence>
<feature type="region of interest" description="Disordered" evidence="1">
    <location>
        <begin position="1"/>
        <end position="28"/>
    </location>
</feature>
<organism evidence="2 3">
    <name type="scientific">Daphnia magna</name>
    <dbReference type="NCBI Taxonomy" id="35525"/>
    <lineage>
        <taxon>Eukaryota</taxon>
        <taxon>Metazoa</taxon>
        <taxon>Ecdysozoa</taxon>
        <taxon>Arthropoda</taxon>
        <taxon>Crustacea</taxon>
        <taxon>Branchiopoda</taxon>
        <taxon>Diplostraca</taxon>
        <taxon>Cladocera</taxon>
        <taxon>Anomopoda</taxon>
        <taxon>Daphniidae</taxon>
        <taxon>Daphnia</taxon>
    </lineage>
</organism>
<dbReference type="EMBL" id="LRGB01005326">
    <property type="protein sequence ID" value="KZS02102.1"/>
    <property type="molecule type" value="Genomic_DNA"/>
</dbReference>
<keyword evidence="3" id="KW-1185">Reference proteome</keyword>
<evidence type="ECO:0000256" key="1">
    <source>
        <dbReference type="SAM" id="MobiDB-lite"/>
    </source>
</evidence>
<dbReference type="Proteomes" id="UP000076858">
    <property type="component" value="Unassembled WGS sequence"/>
</dbReference>
<dbReference type="AlphaFoldDB" id="A0A164J8M5"/>